<dbReference type="Gramene" id="Pp3c25_8810V3.1">
    <property type="protein sequence ID" value="Pp3c25_8810V3.1"/>
    <property type="gene ID" value="Pp3c25_8810"/>
</dbReference>
<organism evidence="3">
    <name type="scientific">Physcomitrium patens</name>
    <name type="common">Spreading-leaved earth moss</name>
    <name type="synonym">Physcomitrella patens</name>
    <dbReference type="NCBI Taxonomy" id="3218"/>
    <lineage>
        <taxon>Eukaryota</taxon>
        <taxon>Viridiplantae</taxon>
        <taxon>Streptophyta</taxon>
        <taxon>Embryophyta</taxon>
        <taxon>Bryophyta</taxon>
        <taxon>Bryophytina</taxon>
        <taxon>Bryopsida</taxon>
        <taxon>Funariidae</taxon>
        <taxon>Funariales</taxon>
        <taxon>Funariaceae</taxon>
        <taxon>Physcomitrium</taxon>
    </lineage>
</organism>
<dbReference type="Gene3D" id="3.40.50.10140">
    <property type="entry name" value="Toll/interleukin-1 receptor homology (TIR) domain"/>
    <property type="match status" value="1"/>
</dbReference>
<dbReference type="InParanoid" id="A0A2K1IEA1"/>
<keyword evidence="1" id="KW-1133">Transmembrane helix</keyword>
<reference evidence="3 5" key="1">
    <citation type="journal article" date="2008" name="Science">
        <title>The Physcomitrella genome reveals evolutionary insights into the conquest of land by plants.</title>
        <authorList>
            <person name="Rensing S."/>
            <person name="Lang D."/>
            <person name="Zimmer A."/>
            <person name="Terry A."/>
            <person name="Salamov A."/>
            <person name="Shapiro H."/>
            <person name="Nishiyama T."/>
            <person name="Perroud P.-F."/>
            <person name="Lindquist E."/>
            <person name="Kamisugi Y."/>
            <person name="Tanahashi T."/>
            <person name="Sakakibara K."/>
            <person name="Fujita T."/>
            <person name="Oishi K."/>
            <person name="Shin-I T."/>
            <person name="Kuroki Y."/>
            <person name="Toyoda A."/>
            <person name="Suzuki Y."/>
            <person name="Hashimoto A."/>
            <person name="Yamaguchi K."/>
            <person name="Sugano A."/>
            <person name="Kohara Y."/>
            <person name="Fujiyama A."/>
            <person name="Anterola A."/>
            <person name="Aoki S."/>
            <person name="Ashton N."/>
            <person name="Barbazuk W.B."/>
            <person name="Barker E."/>
            <person name="Bennetzen J."/>
            <person name="Bezanilla M."/>
            <person name="Blankenship R."/>
            <person name="Cho S.H."/>
            <person name="Dutcher S."/>
            <person name="Estelle M."/>
            <person name="Fawcett J.A."/>
            <person name="Gundlach H."/>
            <person name="Hanada K."/>
            <person name="Heyl A."/>
            <person name="Hicks K.A."/>
            <person name="Hugh J."/>
            <person name="Lohr M."/>
            <person name="Mayer K."/>
            <person name="Melkozernov A."/>
            <person name="Murata T."/>
            <person name="Nelson D."/>
            <person name="Pils B."/>
            <person name="Prigge M."/>
            <person name="Reiss B."/>
            <person name="Renner T."/>
            <person name="Rombauts S."/>
            <person name="Rushton P."/>
            <person name="Sanderfoot A."/>
            <person name="Schween G."/>
            <person name="Shiu S.-H."/>
            <person name="Stueber K."/>
            <person name="Theodoulou F.L."/>
            <person name="Tu H."/>
            <person name="Van de Peer Y."/>
            <person name="Verrier P.J."/>
            <person name="Waters E."/>
            <person name="Wood A."/>
            <person name="Yang L."/>
            <person name="Cove D."/>
            <person name="Cuming A."/>
            <person name="Hasebe M."/>
            <person name="Lucas S."/>
            <person name="Mishler D.B."/>
            <person name="Reski R."/>
            <person name="Grigoriev I."/>
            <person name="Quatrano R.S."/>
            <person name="Boore J.L."/>
        </authorList>
    </citation>
    <scope>NUCLEOTIDE SEQUENCE [LARGE SCALE GENOMIC DNA]</scope>
    <source>
        <strain evidence="4 5">cv. Gransden 2004</strain>
    </source>
</reference>
<dbReference type="Pfam" id="PF13676">
    <property type="entry name" value="TIR_2"/>
    <property type="match status" value="1"/>
</dbReference>
<dbReference type="Proteomes" id="UP000006727">
    <property type="component" value="Chromosome 25"/>
</dbReference>
<reference evidence="3 5" key="2">
    <citation type="journal article" date="2018" name="Plant J.">
        <title>The Physcomitrella patens chromosome-scale assembly reveals moss genome structure and evolution.</title>
        <authorList>
            <person name="Lang D."/>
            <person name="Ullrich K.K."/>
            <person name="Murat F."/>
            <person name="Fuchs J."/>
            <person name="Jenkins J."/>
            <person name="Haas F.B."/>
            <person name="Piednoel M."/>
            <person name="Gundlach H."/>
            <person name="Van Bel M."/>
            <person name="Meyberg R."/>
            <person name="Vives C."/>
            <person name="Morata J."/>
            <person name="Symeonidi A."/>
            <person name="Hiss M."/>
            <person name="Muchero W."/>
            <person name="Kamisugi Y."/>
            <person name="Saleh O."/>
            <person name="Blanc G."/>
            <person name="Decker E.L."/>
            <person name="van Gessel N."/>
            <person name="Grimwood J."/>
            <person name="Hayes R.D."/>
            <person name="Graham S.W."/>
            <person name="Gunter L.E."/>
            <person name="McDaniel S.F."/>
            <person name="Hoernstein S.N.W."/>
            <person name="Larsson A."/>
            <person name="Li F.W."/>
            <person name="Perroud P.F."/>
            <person name="Phillips J."/>
            <person name="Ranjan P."/>
            <person name="Rokshar D.S."/>
            <person name="Rothfels C.J."/>
            <person name="Schneider L."/>
            <person name="Shu S."/>
            <person name="Stevenson D.W."/>
            <person name="Thummler F."/>
            <person name="Tillich M."/>
            <person name="Villarreal Aguilar J.C."/>
            <person name="Widiez T."/>
            <person name="Wong G.K."/>
            <person name="Wymore A."/>
            <person name="Zhang Y."/>
            <person name="Zimmer A.D."/>
            <person name="Quatrano R.S."/>
            <person name="Mayer K.F.X."/>
            <person name="Goodstein D."/>
            <person name="Casacuberta J.M."/>
            <person name="Vandepoele K."/>
            <person name="Reski R."/>
            <person name="Cuming A.C."/>
            <person name="Tuskan G.A."/>
            <person name="Maumus F."/>
            <person name="Salse J."/>
            <person name="Schmutz J."/>
            <person name="Rensing S.A."/>
        </authorList>
    </citation>
    <scope>NUCLEOTIDE SEQUENCE [LARGE SCALE GENOMIC DNA]</scope>
    <source>
        <strain evidence="4 5">cv. Gransden 2004</strain>
    </source>
</reference>
<name>A0A2K1IEA1_PHYPA</name>
<dbReference type="EnsemblPlants" id="Pp3c25_8810V3.1">
    <property type="protein sequence ID" value="Pp3c25_8810V3.1"/>
    <property type="gene ID" value="Pp3c25_8810"/>
</dbReference>
<dbReference type="GO" id="GO:0007165">
    <property type="term" value="P:signal transduction"/>
    <property type="evidence" value="ECO:0007669"/>
    <property type="project" value="InterPro"/>
</dbReference>
<keyword evidence="5" id="KW-1185">Reference proteome</keyword>
<dbReference type="InterPro" id="IPR035897">
    <property type="entry name" value="Toll_tir_struct_dom_sf"/>
</dbReference>
<dbReference type="SUPFAM" id="SSF52200">
    <property type="entry name" value="Toll/Interleukin receptor TIR domain"/>
    <property type="match status" value="1"/>
</dbReference>
<proteinExistence type="predicted"/>
<dbReference type="PaxDb" id="3218-PP1S50_101V6.1"/>
<dbReference type="InterPro" id="IPR000157">
    <property type="entry name" value="TIR_dom"/>
</dbReference>
<dbReference type="Gramene" id="Pp3c25_8810V3.2">
    <property type="protein sequence ID" value="Pp3c25_8810V3.2"/>
    <property type="gene ID" value="Pp3c25_8810"/>
</dbReference>
<feature type="domain" description="TIR" evidence="2">
    <location>
        <begin position="50"/>
        <end position="129"/>
    </location>
</feature>
<dbReference type="AlphaFoldDB" id="A0A2K1IEA1"/>
<evidence type="ECO:0000259" key="2">
    <source>
        <dbReference type="Pfam" id="PF13676"/>
    </source>
</evidence>
<protein>
    <recommendedName>
        <fullName evidence="2">TIR domain-containing protein</fullName>
    </recommendedName>
</protein>
<sequence length="316" mass="35671">MDDCTLSLLSSEDGDEVTCSQECDAGNRECEMAVLEEDWVRVQARATLNIFLSHSGAQKDFVEQLREDLERAGQSPFFDKRTNSLPKGEEFAGRIFTAAEECDLAIVVVSEEYFTRTKWPMQELVALSRAPGYKWAKSDTRILVPTWENAVGELDRRNGMEYVRALGEVQFRKEVVSIVNTLTSSQDKVIQVDSAGSLPSSTWENSSERRVPHIREWTDCALLMLPSSMVEQTPQGVLQAKGVWGNLLHMMLRTALTMALVSVLMYLFYLFAFYIFFPVSISSMDKLMNDAHSTSFPFKSTSFSLGSELDLQQLHV</sequence>
<keyword evidence="1" id="KW-0472">Membrane</keyword>
<accession>A0A2K1IEA1</accession>
<evidence type="ECO:0000256" key="1">
    <source>
        <dbReference type="SAM" id="Phobius"/>
    </source>
</evidence>
<reference evidence="4" key="3">
    <citation type="submission" date="2020-12" db="UniProtKB">
        <authorList>
            <consortium name="EnsemblPlants"/>
        </authorList>
    </citation>
    <scope>IDENTIFICATION</scope>
</reference>
<evidence type="ECO:0000313" key="5">
    <source>
        <dbReference type="Proteomes" id="UP000006727"/>
    </source>
</evidence>
<gene>
    <name evidence="3" type="ORF">PHYPA_029761</name>
</gene>
<feature type="transmembrane region" description="Helical" evidence="1">
    <location>
        <begin position="255"/>
        <end position="277"/>
    </location>
</feature>
<dbReference type="EMBL" id="ABEU02000025">
    <property type="protein sequence ID" value="PNR27609.1"/>
    <property type="molecule type" value="Genomic_DNA"/>
</dbReference>
<keyword evidence="1" id="KW-0812">Transmembrane</keyword>
<evidence type="ECO:0000313" key="3">
    <source>
        <dbReference type="EMBL" id="PNR27609.1"/>
    </source>
</evidence>
<evidence type="ECO:0000313" key="4">
    <source>
        <dbReference type="EnsemblPlants" id="Pp3c25_8810V3.1"/>
    </source>
</evidence>
<dbReference type="EnsemblPlants" id="Pp3c25_8810V3.2">
    <property type="protein sequence ID" value="Pp3c25_8810V3.2"/>
    <property type="gene ID" value="Pp3c25_8810"/>
</dbReference>